<dbReference type="GO" id="GO:0005739">
    <property type="term" value="C:mitochondrion"/>
    <property type="evidence" value="ECO:0007669"/>
    <property type="project" value="UniProtKB-SubCell"/>
</dbReference>
<dbReference type="Proteomes" id="UP000504629">
    <property type="component" value="Unplaced"/>
</dbReference>
<dbReference type="KEGG" id="bman:114246976"/>
<name>A0A6J2K5J9_BOMMA</name>
<comment type="subcellular location">
    <subcellularLocation>
        <location evidence="1">Mitochondrion</location>
    </subcellularLocation>
</comment>
<accession>A0A6J2K5J9</accession>
<keyword evidence="8" id="KW-1185">Reference proteome</keyword>
<evidence type="ECO:0000313" key="8">
    <source>
        <dbReference type="Proteomes" id="UP000504629"/>
    </source>
</evidence>
<proteinExistence type="inferred from homology"/>
<dbReference type="OrthoDB" id="74240at2759"/>
<reference evidence="9" key="1">
    <citation type="submission" date="2025-08" db="UniProtKB">
        <authorList>
            <consortium name="RefSeq"/>
        </authorList>
    </citation>
    <scope>IDENTIFICATION</scope>
    <source>
        <tissue evidence="9">Silk gland</tissue>
    </source>
</reference>
<dbReference type="PANTHER" id="PTHR13675:SF0">
    <property type="entry name" value="LYR MOTIF-CONTAINING PROTEIN 2"/>
    <property type="match status" value="1"/>
</dbReference>
<evidence type="ECO:0000256" key="1">
    <source>
        <dbReference type="ARBA" id="ARBA00004173"/>
    </source>
</evidence>
<dbReference type="AlphaFoldDB" id="A0A6J2K5J9"/>
<evidence type="ECO:0000256" key="4">
    <source>
        <dbReference type="ARBA" id="ARBA00023128"/>
    </source>
</evidence>
<dbReference type="Pfam" id="PF05347">
    <property type="entry name" value="Complex1_LYR"/>
    <property type="match status" value="1"/>
</dbReference>
<sequence length="87" mass="10343">MSTKLPKATLNLKQFLLRQEVLRLYRDIIRTIRLVPDELTRIELKQWAQSDFKNNKHHTDETTIKTMLHYGKKTLKDLQHTLALSQS</sequence>
<evidence type="ECO:0000313" key="9">
    <source>
        <dbReference type="RefSeq" id="XP_028035554.1"/>
    </source>
</evidence>
<evidence type="ECO:0000256" key="6">
    <source>
        <dbReference type="ARBA" id="ARBA00044735"/>
    </source>
</evidence>
<dbReference type="GeneID" id="114246976"/>
<dbReference type="InterPro" id="IPR045293">
    <property type="entry name" value="Complex1_LYR_LYRM2"/>
</dbReference>
<organism evidence="8 9">
    <name type="scientific">Bombyx mandarina</name>
    <name type="common">Wild silk moth</name>
    <name type="synonym">Wild silkworm</name>
    <dbReference type="NCBI Taxonomy" id="7092"/>
    <lineage>
        <taxon>Eukaryota</taxon>
        <taxon>Metazoa</taxon>
        <taxon>Ecdysozoa</taxon>
        <taxon>Arthropoda</taxon>
        <taxon>Hexapoda</taxon>
        <taxon>Insecta</taxon>
        <taxon>Pterygota</taxon>
        <taxon>Neoptera</taxon>
        <taxon>Endopterygota</taxon>
        <taxon>Lepidoptera</taxon>
        <taxon>Glossata</taxon>
        <taxon>Ditrysia</taxon>
        <taxon>Bombycoidea</taxon>
        <taxon>Bombycidae</taxon>
        <taxon>Bombycinae</taxon>
        <taxon>Bombyx</taxon>
    </lineage>
</organism>
<dbReference type="RefSeq" id="XP_028035554.1">
    <property type="nucleotide sequence ID" value="XM_028179753.1"/>
</dbReference>
<evidence type="ECO:0000256" key="2">
    <source>
        <dbReference type="ARBA" id="ARBA00009508"/>
    </source>
</evidence>
<feature type="domain" description="Complex 1 LYR protein" evidence="7">
    <location>
        <begin position="19"/>
        <end position="76"/>
    </location>
</feature>
<evidence type="ECO:0000256" key="3">
    <source>
        <dbReference type="ARBA" id="ARBA00022946"/>
    </source>
</evidence>
<comment type="similarity">
    <text evidence="2">Belongs to the complex I LYR family.</text>
</comment>
<dbReference type="InterPro" id="IPR008011">
    <property type="entry name" value="Complex1_LYR_dom"/>
</dbReference>
<evidence type="ECO:0000256" key="5">
    <source>
        <dbReference type="ARBA" id="ARBA00026235"/>
    </source>
</evidence>
<keyword evidence="4" id="KW-0496">Mitochondrion</keyword>
<protein>
    <recommendedName>
        <fullName evidence="5">LYR motif-containing protein 2</fullName>
    </recommendedName>
</protein>
<comment type="function">
    <text evidence="6">Involved in efficient integration of the N-module into mitochondrial respiratory chain complex I.</text>
</comment>
<evidence type="ECO:0000259" key="7">
    <source>
        <dbReference type="Pfam" id="PF05347"/>
    </source>
</evidence>
<dbReference type="CDD" id="cd20262">
    <property type="entry name" value="Complex1_LYR_LYRM2"/>
    <property type="match status" value="1"/>
</dbReference>
<dbReference type="PANTHER" id="PTHR13675">
    <property type="entry name" value="LYR MOTIF-CONTAINING PROTEIN 2"/>
    <property type="match status" value="1"/>
</dbReference>
<gene>
    <name evidence="9" type="primary">LOC114246976</name>
</gene>
<keyword evidence="3" id="KW-0809">Transit peptide</keyword>